<comment type="subcellular location">
    <subcellularLocation>
        <location evidence="2">Cell membrane</location>
        <topology evidence="2">Multi-pass membrane protein</topology>
    </subcellularLocation>
    <subcellularLocation>
        <location evidence="1">Cell membrane</location>
        <topology evidence="1">Single-pass type I membrane protein</topology>
    </subcellularLocation>
</comment>
<keyword evidence="14 28" id="KW-0675">Receptor</keyword>
<feature type="signal peptide" evidence="25">
    <location>
        <begin position="1"/>
        <end position="21"/>
    </location>
</feature>
<dbReference type="PRINTS" id="PR00249">
    <property type="entry name" value="GPCRSECRETIN"/>
</dbReference>
<comment type="similarity">
    <text evidence="3">Belongs to the G-protein coupled receptor 2 family.</text>
</comment>
<dbReference type="GO" id="GO:0004991">
    <property type="term" value="F:parathyroid hormone receptor activity"/>
    <property type="evidence" value="ECO:0007669"/>
    <property type="project" value="UniProtKB-ARBA"/>
</dbReference>
<feature type="transmembrane region" description="Helical" evidence="24">
    <location>
        <begin position="224"/>
        <end position="244"/>
    </location>
</feature>
<dbReference type="GO" id="GO:0005886">
    <property type="term" value="C:plasma membrane"/>
    <property type="evidence" value="ECO:0007669"/>
    <property type="project" value="UniProtKB-SubCell"/>
</dbReference>
<evidence type="ECO:0000256" key="6">
    <source>
        <dbReference type="ARBA" id="ARBA00022475"/>
    </source>
</evidence>
<keyword evidence="8 25" id="KW-0732">Signal</keyword>
<keyword evidence="15" id="KW-0325">Glycoprotein</keyword>
<evidence type="ECO:0000259" key="26">
    <source>
        <dbReference type="PROSITE" id="PS50227"/>
    </source>
</evidence>
<feature type="transmembrane region" description="Helical" evidence="24">
    <location>
        <begin position="309"/>
        <end position="332"/>
    </location>
</feature>
<keyword evidence="11" id="KW-0297">G-protein coupled receptor</keyword>
<feature type="transmembrane region" description="Helical" evidence="24">
    <location>
        <begin position="141"/>
        <end position="160"/>
    </location>
</feature>
<dbReference type="GO" id="GO:0017046">
    <property type="term" value="F:peptide hormone binding"/>
    <property type="evidence" value="ECO:0007669"/>
    <property type="project" value="TreeGrafter"/>
</dbReference>
<comment type="function">
    <text evidence="21">G-protein-coupled receptor for parathyroid hormone (PTH) and for parathyroid hormone-related peptide (PTHLH). Ligand binding causes a conformation change that triggers signaling via guanine nucleotide-binding proteins (G proteins) and modulates the activity of downstream effectors, such as adenylate cyclase (cAMP). PTH1R is coupled to G(s) G alpha proteins and mediates activation of adenylate cyclase activity. PTHLH dissociates from PTH1R more rapidly than PTH; as consequence, the cAMP response induced by PTHLH decays faster than the response induced by PTH.</text>
</comment>
<dbReference type="STRING" id="84645.A0A498LVU6"/>
<dbReference type="InterPro" id="IPR017981">
    <property type="entry name" value="GPCR_2-like_7TM"/>
</dbReference>
<dbReference type="InterPro" id="IPR023415">
    <property type="entry name" value="LDLR_class-A_CS"/>
</dbReference>
<dbReference type="GO" id="GO:0007189">
    <property type="term" value="P:adenylate cyclase-activating G protein-coupled receptor signaling pathway"/>
    <property type="evidence" value="ECO:0007669"/>
    <property type="project" value="UniProtKB-ARBA"/>
</dbReference>
<dbReference type="Gene3D" id="4.10.1240.10">
    <property type="entry name" value="GPCR, family 2, extracellular hormone receptor domain"/>
    <property type="match status" value="1"/>
</dbReference>
<keyword evidence="6" id="KW-1003">Cell membrane</keyword>
<protein>
    <recommendedName>
        <fullName evidence="20">Low-density lipoprotein receptor class A domain-containing protein 3</fullName>
    </recommendedName>
    <alternativeName>
        <fullName evidence="18">PTH/PTHrP type I receptor</fullName>
    </alternativeName>
    <alternativeName>
        <fullName evidence="19">Parathyroid hormone 1 receptor</fullName>
    </alternativeName>
    <alternativeName>
        <fullName evidence="5">Parathyroid hormone/parathyroid hormone-related peptide receptor</fullName>
    </alternativeName>
</protein>
<dbReference type="PANTHER" id="PTHR45620:SF18">
    <property type="entry name" value="PARATHYROID HORMONE_PARATHYROID HORMONE-RELATED PEPTIDE RECEPTOR"/>
    <property type="match status" value="1"/>
</dbReference>
<dbReference type="InterPro" id="IPR002172">
    <property type="entry name" value="LDrepeatLR_classA_rpt"/>
</dbReference>
<evidence type="ECO:0000256" key="19">
    <source>
        <dbReference type="ARBA" id="ARBA00032662"/>
    </source>
</evidence>
<feature type="disulfide bond" evidence="23">
    <location>
        <begin position="576"/>
        <end position="594"/>
    </location>
</feature>
<keyword evidence="29" id="KW-1185">Reference proteome</keyword>
<dbReference type="PANTHER" id="PTHR45620">
    <property type="entry name" value="PDF RECEPTOR-LIKE PROTEIN-RELATED"/>
    <property type="match status" value="1"/>
</dbReference>
<dbReference type="PROSITE" id="PS50068">
    <property type="entry name" value="LDLRA_2"/>
    <property type="match status" value="3"/>
</dbReference>
<dbReference type="FunFam" id="1.20.1070.10:FF:000070">
    <property type="entry name" value="Parathyroid hormone/parathyroid hormone-related peptide receptor"/>
    <property type="match status" value="1"/>
</dbReference>
<dbReference type="InterPro" id="IPR050332">
    <property type="entry name" value="GPCR_2"/>
</dbReference>
<dbReference type="PROSITE" id="PS50227">
    <property type="entry name" value="G_PROTEIN_RECEP_F2_3"/>
    <property type="match status" value="1"/>
</dbReference>
<feature type="disulfide bond" evidence="23">
    <location>
        <begin position="505"/>
        <end position="520"/>
    </location>
</feature>
<evidence type="ECO:0000256" key="2">
    <source>
        <dbReference type="ARBA" id="ARBA00004651"/>
    </source>
</evidence>
<dbReference type="SMART" id="SM00192">
    <property type="entry name" value="LDLa"/>
    <property type="match status" value="3"/>
</dbReference>
<evidence type="ECO:0000256" key="11">
    <source>
        <dbReference type="ARBA" id="ARBA00023040"/>
    </source>
</evidence>
<comment type="caution">
    <text evidence="23">Lacks conserved residue(s) required for the propagation of feature annotation.</text>
</comment>
<keyword evidence="13 23" id="KW-1015">Disulfide bond</keyword>
<dbReference type="SUPFAM" id="SSF111418">
    <property type="entry name" value="Hormone receptor domain"/>
    <property type="match status" value="1"/>
</dbReference>
<dbReference type="PROSITE" id="PS50261">
    <property type="entry name" value="G_PROTEIN_RECEP_F2_4"/>
    <property type="match status" value="1"/>
</dbReference>
<evidence type="ECO:0000256" key="15">
    <source>
        <dbReference type="ARBA" id="ARBA00023180"/>
    </source>
</evidence>
<dbReference type="InterPro" id="IPR036445">
    <property type="entry name" value="GPCR_2_extracell_dom_sf"/>
</dbReference>
<evidence type="ECO:0000256" key="9">
    <source>
        <dbReference type="ARBA" id="ARBA00022737"/>
    </source>
</evidence>
<comment type="caution">
    <text evidence="28">The sequence shown here is derived from an EMBL/GenBank/DDBJ whole genome shotgun (WGS) entry which is preliminary data.</text>
</comment>
<dbReference type="FunFam" id="4.10.400.10:FF:000104">
    <property type="entry name" value="Low-density lipoprotein receptor class A domain-containing protein 3"/>
    <property type="match status" value="1"/>
</dbReference>
<evidence type="ECO:0000256" key="8">
    <source>
        <dbReference type="ARBA" id="ARBA00022729"/>
    </source>
</evidence>
<feature type="domain" description="G-protein coupled receptors family 2 profile 2" evidence="27">
    <location>
        <begin position="104"/>
        <end position="354"/>
    </location>
</feature>
<evidence type="ECO:0000256" key="4">
    <source>
        <dbReference type="ARBA" id="ARBA00009939"/>
    </source>
</evidence>
<dbReference type="Proteomes" id="UP000290572">
    <property type="component" value="Unassembled WGS sequence"/>
</dbReference>
<evidence type="ECO:0000259" key="27">
    <source>
        <dbReference type="PROSITE" id="PS50261"/>
    </source>
</evidence>
<evidence type="ECO:0000256" key="23">
    <source>
        <dbReference type="PROSITE-ProRule" id="PRU00124"/>
    </source>
</evidence>
<reference evidence="28 29" key="1">
    <citation type="submission" date="2018-03" db="EMBL/GenBank/DDBJ databases">
        <title>Draft genome sequence of Rohu Carp (Labeo rohita).</title>
        <authorList>
            <person name="Das P."/>
            <person name="Kushwaha B."/>
            <person name="Joshi C.G."/>
            <person name="Kumar D."/>
            <person name="Nagpure N.S."/>
            <person name="Sahoo L."/>
            <person name="Das S.P."/>
            <person name="Bit A."/>
            <person name="Patnaik S."/>
            <person name="Meher P.K."/>
            <person name="Jayasankar P."/>
            <person name="Koringa P.G."/>
            <person name="Patel N.V."/>
            <person name="Hinsu A.T."/>
            <person name="Kumar R."/>
            <person name="Pandey M."/>
            <person name="Agarwal S."/>
            <person name="Srivastava S."/>
            <person name="Singh M."/>
            <person name="Iquebal M.A."/>
            <person name="Jaiswal S."/>
            <person name="Angadi U.B."/>
            <person name="Kumar N."/>
            <person name="Raza M."/>
            <person name="Shah T.M."/>
            <person name="Rai A."/>
            <person name="Jena J.K."/>
        </authorList>
    </citation>
    <scope>NUCLEOTIDE SEQUENCE [LARGE SCALE GENOMIC DNA]</scope>
    <source>
        <strain evidence="28">DASCIFA01</strain>
        <tissue evidence="28">Testis</tissue>
    </source>
</reference>
<evidence type="ECO:0000256" key="13">
    <source>
        <dbReference type="ARBA" id="ARBA00023157"/>
    </source>
</evidence>
<feature type="transmembrane region" description="Helical" evidence="24">
    <location>
        <begin position="180"/>
        <end position="203"/>
    </location>
</feature>
<proteinExistence type="inferred from homology"/>
<evidence type="ECO:0000256" key="20">
    <source>
        <dbReference type="ARBA" id="ARBA00074720"/>
    </source>
</evidence>
<name>A0A498LVU6_LABRO</name>
<feature type="transmembrane region" description="Helical" evidence="24">
    <location>
        <begin position="105"/>
        <end position="129"/>
    </location>
</feature>
<feature type="domain" description="G-protein coupled receptors family 2 profile 1" evidence="26">
    <location>
        <begin position="45"/>
        <end position="90"/>
    </location>
</feature>
<dbReference type="Pfam" id="PF00002">
    <property type="entry name" value="7tm_2"/>
    <property type="match status" value="1"/>
</dbReference>
<evidence type="ECO:0000256" key="1">
    <source>
        <dbReference type="ARBA" id="ARBA00004251"/>
    </source>
</evidence>
<comment type="similarity">
    <text evidence="4">Belongs to the LDLR family.</text>
</comment>
<dbReference type="InterPro" id="IPR001879">
    <property type="entry name" value="GPCR_2_extracellular_dom"/>
</dbReference>
<dbReference type="InterPro" id="IPR036055">
    <property type="entry name" value="LDL_receptor-like_sf"/>
</dbReference>
<dbReference type="CDD" id="cd00112">
    <property type="entry name" value="LDLa"/>
    <property type="match status" value="3"/>
</dbReference>
<evidence type="ECO:0000256" key="21">
    <source>
        <dbReference type="ARBA" id="ARBA00093433"/>
    </source>
</evidence>
<dbReference type="PROSITE" id="PS01209">
    <property type="entry name" value="LDLRA_1"/>
    <property type="match status" value="1"/>
</dbReference>
<dbReference type="GO" id="GO:0007166">
    <property type="term" value="P:cell surface receptor signaling pathway"/>
    <property type="evidence" value="ECO:0007669"/>
    <property type="project" value="InterPro"/>
</dbReference>
<evidence type="ECO:0000256" key="12">
    <source>
        <dbReference type="ARBA" id="ARBA00023136"/>
    </source>
</evidence>
<evidence type="ECO:0000256" key="5">
    <source>
        <dbReference type="ARBA" id="ARBA00020798"/>
    </source>
</evidence>
<sequence length="743" mass="83039">MVSVEVSVAFMLCSVLMKARALIDSDDVITRDEQIFLLIGARTRCERSIRAQFDVVRGHAYRHCDASGNWEQVSTINRTWANYTECTTYLHTNHSDQEEVFERLYLMYTIGYSISLAALLVAVFILCYFKRLHCTRNYIHIHLFTSFICRAISIFVKDAVLYGVTDEGKLEDGAVGQRPYMVGCKVAVTLFLYLLATNHYWILVEGLYLHSLIFMAFLSDKNCLWALTIIGWGIPAVFVSIWVSARVSLADTQCWDISAGNLKWIYQVPILAAIVVNFFLFLNIIRVLASKLWETNTGKLDPRQQYRKLLKSTLVLMPLFGVHYMLFMALPYTDVTGLLWQIQMHYEMLFNSSQVQAEVKKAWLRRSLALDLKQKARVNSSAGCGSGYYGGMMSHTTTQSVCLSVSGTKGLPLGTMGAKGQSRLHHSGNLPGYAPHDTETVFFTVQQHELVLRRTDGKESLSKQTSRNAEENCQLLPGNNVTTGCNIPGYFVCSDGKCIPGGWQCDGFPDCFDKSDEKGCLKLKAKCAPTFFACANGIHCIIGRFQCNGFRDCPDGSDEDNCTANPLVCSSARFHCNNGRCVDRSFLCNGQDNCQDNSDEENCLTTAESPGQGFVTLDYRLRYYPSITYAVIGSAVIFVLVVALLALVLHHQRKRSVLLPQGVYRGACHQPLLLSRLVILDRGHARRGGHDLSPQRSSSSEAISSVHSLQLLSLSQHPRTAIDLPPSYSQAVLDVGYAYEYEC</sequence>
<keyword evidence="7 24" id="KW-0812">Transmembrane</keyword>
<dbReference type="SUPFAM" id="SSF57424">
    <property type="entry name" value="LDL receptor-like module"/>
    <property type="match status" value="3"/>
</dbReference>
<gene>
    <name evidence="28" type="ORF">ROHU_010155</name>
</gene>
<evidence type="ECO:0000313" key="29">
    <source>
        <dbReference type="Proteomes" id="UP000290572"/>
    </source>
</evidence>
<keyword evidence="17" id="KW-0449">Lipoprotein</keyword>
<organism evidence="28 29">
    <name type="scientific">Labeo rohita</name>
    <name type="common">Indian major carp</name>
    <name type="synonym">Cyprinus rohita</name>
    <dbReference type="NCBI Taxonomy" id="84645"/>
    <lineage>
        <taxon>Eukaryota</taxon>
        <taxon>Metazoa</taxon>
        <taxon>Chordata</taxon>
        <taxon>Craniata</taxon>
        <taxon>Vertebrata</taxon>
        <taxon>Euteleostomi</taxon>
        <taxon>Actinopterygii</taxon>
        <taxon>Neopterygii</taxon>
        <taxon>Teleostei</taxon>
        <taxon>Ostariophysi</taxon>
        <taxon>Cypriniformes</taxon>
        <taxon>Cyprinidae</taxon>
        <taxon>Labeoninae</taxon>
        <taxon>Labeonini</taxon>
        <taxon>Labeo</taxon>
    </lineage>
</organism>
<dbReference type="Gene3D" id="1.20.1070.10">
    <property type="entry name" value="Rhodopsin 7-helix transmembrane proteins"/>
    <property type="match status" value="1"/>
</dbReference>
<evidence type="ECO:0000256" key="25">
    <source>
        <dbReference type="SAM" id="SignalP"/>
    </source>
</evidence>
<dbReference type="EMBL" id="QBIY01013068">
    <property type="protein sequence ID" value="RXN12351.1"/>
    <property type="molecule type" value="Genomic_DNA"/>
</dbReference>
<keyword evidence="9" id="KW-0677">Repeat</keyword>
<evidence type="ECO:0000256" key="24">
    <source>
        <dbReference type="SAM" id="Phobius"/>
    </source>
</evidence>
<keyword evidence="12 24" id="KW-0472">Membrane</keyword>
<feature type="disulfide bond" evidence="23">
    <location>
        <begin position="493"/>
        <end position="511"/>
    </location>
</feature>
<dbReference type="Gene3D" id="4.10.400.10">
    <property type="entry name" value="Low-density Lipoprotein Receptor"/>
    <property type="match status" value="3"/>
</dbReference>
<comment type="subunit">
    <text evidence="22">Homodimer in the absence of bound ligand. Peptide hormone binding leads to dissociation of the homodimer.</text>
</comment>
<dbReference type="GO" id="GO:0007200">
    <property type="term" value="P:phospholipase C-activating G protein-coupled receptor signaling pathway"/>
    <property type="evidence" value="ECO:0007669"/>
    <property type="project" value="UniProtKB-ARBA"/>
</dbReference>
<dbReference type="AlphaFoldDB" id="A0A498LVU6"/>
<accession>A0A498LVU6</accession>
<evidence type="ECO:0000256" key="7">
    <source>
        <dbReference type="ARBA" id="ARBA00022692"/>
    </source>
</evidence>
<feature type="transmembrane region" description="Helical" evidence="24">
    <location>
        <begin position="627"/>
        <end position="649"/>
    </location>
</feature>
<dbReference type="GO" id="GO:0008528">
    <property type="term" value="F:G protein-coupled peptide receptor activity"/>
    <property type="evidence" value="ECO:0007669"/>
    <property type="project" value="TreeGrafter"/>
</dbReference>
<dbReference type="InterPro" id="IPR000832">
    <property type="entry name" value="GPCR_2_secretin-like"/>
</dbReference>
<feature type="disulfide bond" evidence="23">
    <location>
        <begin position="588"/>
        <end position="603"/>
    </location>
</feature>
<feature type="chain" id="PRO_5019845243" description="Low-density lipoprotein receptor class A domain-containing protein 3" evidence="25">
    <location>
        <begin position="22"/>
        <end position="743"/>
    </location>
</feature>
<evidence type="ECO:0000256" key="10">
    <source>
        <dbReference type="ARBA" id="ARBA00022989"/>
    </source>
</evidence>
<evidence type="ECO:0000256" key="16">
    <source>
        <dbReference type="ARBA" id="ARBA00023224"/>
    </source>
</evidence>
<dbReference type="Pfam" id="PF00057">
    <property type="entry name" value="Ldl_recept_a"/>
    <property type="match status" value="3"/>
</dbReference>
<feature type="disulfide bond" evidence="23">
    <location>
        <begin position="569"/>
        <end position="581"/>
    </location>
</feature>
<evidence type="ECO:0000313" key="28">
    <source>
        <dbReference type="EMBL" id="RXN12351.1"/>
    </source>
</evidence>
<feature type="disulfide bond" evidence="23">
    <location>
        <begin position="547"/>
        <end position="562"/>
    </location>
</feature>
<evidence type="ECO:0000256" key="3">
    <source>
        <dbReference type="ARBA" id="ARBA00005314"/>
    </source>
</evidence>
<keyword evidence="10 24" id="KW-1133">Transmembrane helix</keyword>
<evidence type="ECO:0000256" key="17">
    <source>
        <dbReference type="ARBA" id="ARBA00023288"/>
    </source>
</evidence>
<dbReference type="SUPFAM" id="SSF81321">
    <property type="entry name" value="Family A G protein-coupled receptor-like"/>
    <property type="match status" value="1"/>
</dbReference>
<keyword evidence="16" id="KW-0807">Transducer</keyword>
<evidence type="ECO:0000256" key="22">
    <source>
        <dbReference type="ARBA" id="ARBA00093493"/>
    </source>
</evidence>
<evidence type="ECO:0000256" key="14">
    <source>
        <dbReference type="ARBA" id="ARBA00023170"/>
    </source>
</evidence>
<evidence type="ECO:0000256" key="18">
    <source>
        <dbReference type="ARBA" id="ARBA00030334"/>
    </source>
</evidence>
<feature type="transmembrane region" description="Helical" evidence="24">
    <location>
        <begin position="264"/>
        <end position="288"/>
    </location>
</feature>